<proteinExistence type="predicted"/>
<dbReference type="AlphaFoldDB" id="A0AAV6TKE5"/>
<sequence>MEIEPDVKICNEQESFLAEIPDCTLLGANAIYHEPRSAWYSEDDGIDDELTTWKPEYVDFGIDKPRESSLNDEKTSLDAKPDDALSNAREILRKINFGKKRSQVRNEYGKHIMTFVNIEQPVSSIEPEDMCHVTIRTQLEKTTRSQSYASLSQELTNSLDSRQPRTVSLCSWHAVMPPPLVRQFLQLMHQLREARIGRLNIEPMENPPGDQ</sequence>
<evidence type="ECO:0000313" key="1">
    <source>
        <dbReference type="EMBL" id="KAG8172269.1"/>
    </source>
</evidence>
<accession>A0AAV6TKE5</accession>
<keyword evidence="2" id="KW-1185">Reference proteome</keyword>
<dbReference type="Proteomes" id="UP000827092">
    <property type="component" value="Unassembled WGS sequence"/>
</dbReference>
<name>A0AAV6TKE5_9ARAC</name>
<protein>
    <submittedName>
        <fullName evidence="1">Uncharacterized protein</fullName>
    </submittedName>
</protein>
<gene>
    <name evidence="1" type="ORF">JTE90_025658</name>
</gene>
<dbReference type="EMBL" id="JAFNEN010002901">
    <property type="protein sequence ID" value="KAG8172269.1"/>
    <property type="molecule type" value="Genomic_DNA"/>
</dbReference>
<evidence type="ECO:0000313" key="2">
    <source>
        <dbReference type="Proteomes" id="UP000827092"/>
    </source>
</evidence>
<reference evidence="1 2" key="1">
    <citation type="journal article" date="2022" name="Nat. Ecol. Evol.">
        <title>A masculinizing supergene underlies an exaggerated male reproductive morph in a spider.</title>
        <authorList>
            <person name="Hendrickx F."/>
            <person name="De Corte Z."/>
            <person name="Sonet G."/>
            <person name="Van Belleghem S.M."/>
            <person name="Kostlbacher S."/>
            <person name="Vangestel C."/>
        </authorList>
    </citation>
    <scope>NUCLEOTIDE SEQUENCE [LARGE SCALE GENOMIC DNA]</scope>
    <source>
        <strain evidence="1">W744_W776</strain>
    </source>
</reference>
<organism evidence="1 2">
    <name type="scientific">Oedothorax gibbosus</name>
    <dbReference type="NCBI Taxonomy" id="931172"/>
    <lineage>
        <taxon>Eukaryota</taxon>
        <taxon>Metazoa</taxon>
        <taxon>Ecdysozoa</taxon>
        <taxon>Arthropoda</taxon>
        <taxon>Chelicerata</taxon>
        <taxon>Arachnida</taxon>
        <taxon>Araneae</taxon>
        <taxon>Araneomorphae</taxon>
        <taxon>Entelegynae</taxon>
        <taxon>Araneoidea</taxon>
        <taxon>Linyphiidae</taxon>
        <taxon>Erigoninae</taxon>
        <taxon>Oedothorax</taxon>
    </lineage>
</organism>
<comment type="caution">
    <text evidence="1">The sequence shown here is derived from an EMBL/GenBank/DDBJ whole genome shotgun (WGS) entry which is preliminary data.</text>
</comment>